<dbReference type="EMBL" id="QFQB01000010">
    <property type="protein sequence ID" value="PZQ47713.1"/>
    <property type="molecule type" value="Genomic_DNA"/>
</dbReference>
<organism evidence="2 3">
    <name type="scientific">Micavibrio aeruginosavorus</name>
    <dbReference type="NCBI Taxonomy" id="349221"/>
    <lineage>
        <taxon>Bacteria</taxon>
        <taxon>Pseudomonadati</taxon>
        <taxon>Bdellovibrionota</taxon>
        <taxon>Bdellovibrionia</taxon>
        <taxon>Bdellovibrionales</taxon>
        <taxon>Pseudobdellovibrionaceae</taxon>
        <taxon>Micavibrio</taxon>
    </lineage>
</organism>
<sequence length="157" mass="17365">MRAGLFFFLFAFFLPVVAHAQTRACTEMGCENGISFTVDPAQEWKNGQYEISLALDYKKVICRGELPLNACEDGPTFYCDDKDVTIIESGCALPKDQHAIGGIKINEEPNKVIVRVARNYRTMVTRTIVPQYQTLIPNGAGCGPVCRSASYDLFSAN</sequence>
<reference evidence="2 3" key="1">
    <citation type="submission" date="2017-08" db="EMBL/GenBank/DDBJ databases">
        <title>Infants hospitalized years apart are colonized by the same room-sourced microbial strains.</title>
        <authorList>
            <person name="Brooks B."/>
            <person name="Olm M.R."/>
            <person name="Firek B.A."/>
            <person name="Baker R."/>
            <person name="Thomas B.C."/>
            <person name="Morowitz M.J."/>
            <person name="Banfield J.F."/>
        </authorList>
    </citation>
    <scope>NUCLEOTIDE SEQUENCE [LARGE SCALE GENOMIC DNA]</scope>
    <source>
        <strain evidence="2">S2_005_002_R2_29</strain>
    </source>
</reference>
<dbReference type="AlphaFoldDB" id="A0A2W5PYY9"/>
<proteinExistence type="predicted"/>
<evidence type="ECO:0000313" key="2">
    <source>
        <dbReference type="EMBL" id="PZQ47713.1"/>
    </source>
</evidence>
<evidence type="ECO:0000256" key="1">
    <source>
        <dbReference type="SAM" id="SignalP"/>
    </source>
</evidence>
<evidence type="ECO:0000313" key="3">
    <source>
        <dbReference type="Proteomes" id="UP000249417"/>
    </source>
</evidence>
<keyword evidence="1" id="KW-0732">Signal</keyword>
<protein>
    <submittedName>
        <fullName evidence="2">Uncharacterized protein</fullName>
    </submittedName>
</protein>
<feature type="signal peptide" evidence="1">
    <location>
        <begin position="1"/>
        <end position="20"/>
    </location>
</feature>
<accession>A0A2W5PYY9</accession>
<comment type="caution">
    <text evidence="2">The sequence shown here is derived from an EMBL/GenBank/DDBJ whole genome shotgun (WGS) entry which is preliminary data.</text>
</comment>
<dbReference type="Proteomes" id="UP000249417">
    <property type="component" value="Unassembled WGS sequence"/>
</dbReference>
<feature type="chain" id="PRO_5016040614" evidence="1">
    <location>
        <begin position="21"/>
        <end position="157"/>
    </location>
</feature>
<gene>
    <name evidence="2" type="ORF">DI551_02825</name>
</gene>
<name>A0A2W5PYY9_9BACT</name>